<dbReference type="EMBL" id="DAAXUE010000010">
    <property type="protein sequence ID" value="HAG2585880.1"/>
    <property type="molecule type" value="Genomic_DNA"/>
</dbReference>
<organism evidence="1">
    <name type="scientific">Salmonella enterica</name>
    <name type="common">Salmonella choleraesuis</name>
    <dbReference type="NCBI Taxonomy" id="28901"/>
    <lineage>
        <taxon>Bacteria</taxon>
        <taxon>Pseudomonadati</taxon>
        <taxon>Pseudomonadota</taxon>
        <taxon>Gammaproteobacteria</taxon>
        <taxon>Enterobacterales</taxon>
        <taxon>Enterobacteriaceae</taxon>
        <taxon>Salmonella</taxon>
    </lineage>
</organism>
<reference evidence="1" key="1">
    <citation type="journal article" date="2018" name="Genome Biol.">
        <title>SKESA: strategic k-mer extension for scrupulous assemblies.</title>
        <authorList>
            <person name="Souvorov A."/>
            <person name="Agarwala R."/>
            <person name="Lipman D.J."/>
        </authorList>
    </citation>
    <scope>NUCLEOTIDE SEQUENCE</scope>
    <source>
        <strain evidence="1">MA.CK_95/00013329</strain>
    </source>
</reference>
<name>A0A760NF62_SALER</name>
<evidence type="ECO:0000313" key="1">
    <source>
        <dbReference type="EMBL" id="HAG2585880.1"/>
    </source>
</evidence>
<proteinExistence type="predicted"/>
<comment type="caution">
    <text evidence="1">The sequence shown here is derived from an EMBL/GenBank/DDBJ whole genome shotgun (WGS) entry which is preliminary data.</text>
</comment>
<reference evidence="1" key="2">
    <citation type="submission" date="2020-02" db="EMBL/GenBank/DDBJ databases">
        <authorList>
            <consortium name="NCBI Pathogen Detection Project"/>
        </authorList>
    </citation>
    <scope>NUCLEOTIDE SEQUENCE</scope>
    <source>
        <strain evidence="1">MA.CK_95/00013329</strain>
    </source>
</reference>
<dbReference type="AlphaFoldDB" id="A0A760NF62"/>
<sequence length="92" mass="9949">MKNKIMPACVSADTSILKEKVEALLEVLPEHVPDEPLSMITGLLSDIVFVNSSSTLGTSGTLNIVYAFDFNAATYSQVMTTARAFKTNLAHE</sequence>
<accession>A0A760NF62</accession>
<gene>
    <name evidence="1" type="ORF">G8W63_003188</name>
</gene>
<protein>
    <submittedName>
        <fullName evidence="1">Uncharacterized protein</fullName>
    </submittedName>
</protein>